<evidence type="ECO:0000256" key="1">
    <source>
        <dbReference type="ARBA" id="ARBA00005251"/>
    </source>
</evidence>
<protein>
    <recommendedName>
        <fullName evidence="8">28S ribosomal protein S9, mitochondrial</fullName>
    </recommendedName>
</protein>
<dbReference type="SUPFAM" id="SSF54211">
    <property type="entry name" value="Ribosomal protein S5 domain 2-like"/>
    <property type="match status" value="1"/>
</dbReference>
<dbReference type="InterPro" id="IPR000754">
    <property type="entry name" value="Ribosomal_uS9"/>
</dbReference>
<dbReference type="EnsemblMetazoa" id="G18124.3">
    <property type="protein sequence ID" value="G18124.3:cds"/>
    <property type="gene ID" value="G18124"/>
</dbReference>
<evidence type="ECO:0000256" key="3">
    <source>
        <dbReference type="ARBA" id="ARBA00023274"/>
    </source>
</evidence>
<accession>A0A8W8JAP3</accession>
<dbReference type="PANTHER" id="PTHR21569">
    <property type="entry name" value="RIBOSOMAL PROTEIN S9"/>
    <property type="match status" value="1"/>
</dbReference>
<dbReference type="GO" id="GO:0003735">
    <property type="term" value="F:structural constituent of ribosome"/>
    <property type="evidence" value="ECO:0007669"/>
    <property type="project" value="InterPro"/>
</dbReference>
<dbReference type="GO" id="GO:0006412">
    <property type="term" value="P:translation"/>
    <property type="evidence" value="ECO:0007669"/>
    <property type="project" value="InterPro"/>
</dbReference>
<keyword evidence="7" id="KW-1185">Reference proteome</keyword>
<feature type="region of interest" description="Disordered" evidence="5">
    <location>
        <begin position="385"/>
        <end position="405"/>
    </location>
</feature>
<proteinExistence type="inferred from homology"/>
<dbReference type="InterPro" id="IPR020568">
    <property type="entry name" value="Ribosomal_Su5_D2-typ_SF"/>
</dbReference>
<dbReference type="GO" id="GO:0005763">
    <property type="term" value="C:mitochondrial small ribosomal subunit"/>
    <property type="evidence" value="ECO:0007669"/>
    <property type="project" value="TreeGrafter"/>
</dbReference>
<dbReference type="OrthoDB" id="10254627at2759"/>
<evidence type="ECO:0000256" key="5">
    <source>
        <dbReference type="SAM" id="MobiDB-lite"/>
    </source>
</evidence>
<reference evidence="6" key="1">
    <citation type="submission" date="2022-08" db="UniProtKB">
        <authorList>
            <consortium name="EnsemblMetazoa"/>
        </authorList>
    </citation>
    <scope>IDENTIFICATION</scope>
    <source>
        <strain evidence="6">05x7-T-G4-1.051#20</strain>
    </source>
</reference>
<dbReference type="Gene3D" id="3.30.230.10">
    <property type="match status" value="1"/>
</dbReference>
<keyword evidence="2" id="KW-0689">Ribosomal protein</keyword>
<keyword evidence="4" id="KW-0175">Coiled coil</keyword>
<evidence type="ECO:0000256" key="2">
    <source>
        <dbReference type="ARBA" id="ARBA00022980"/>
    </source>
</evidence>
<evidence type="ECO:0000313" key="6">
    <source>
        <dbReference type="EnsemblMetazoa" id="G18124.3:cds"/>
    </source>
</evidence>
<dbReference type="GO" id="GO:0003723">
    <property type="term" value="F:RNA binding"/>
    <property type="evidence" value="ECO:0007669"/>
    <property type="project" value="TreeGrafter"/>
</dbReference>
<feature type="coiled-coil region" evidence="4">
    <location>
        <begin position="56"/>
        <end position="83"/>
    </location>
</feature>
<sequence length="405" mass="46815">MAASIPTATRSFIKFIGSELWFSTGYRTPSKCLTRTLSTQSVASTDSEVTRPKRRAEKLSAAMKAFLKRAKEHESKINKYTEEYELGRKHLANMMGIHPDEMTQEHINEAIRYLLPSGLFDKGSRPQFKHPKDILPLNFDFPFDKAGRPYHYQYYTLLPNYHCIMSEAAWRMECLREEEVRIGSTGAPPQEEMKHLSEEYEWMDLRTFLNYFKSNHSEVVQVNEHNRFVILMTKLSKMRLREQDVAFLKQFGSPKTSEINVMDTEEIKKFYVNEQGRKFRTKNGYRKSAIAQVTVYAEGEGILEINGKGIEYFESQYAREQVLFPLVLTSSLNKVDVHARVEGGGEMGQSGAIRHGLSNALLPFVSQQMVNKLSLSGLLDRDSRVKERNKPGQKKARKQFQWRAR</sequence>
<feature type="compositionally biased region" description="Basic residues" evidence="5">
    <location>
        <begin position="391"/>
        <end position="405"/>
    </location>
</feature>
<evidence type="ECO:0000256" key="4">
    <source>
        <dbReference type="SAM" id="Coils"/>
    </source>
</evidence>
<dbReference type="Pfam" id="PF00380">
    <property type="entry name" value="Ribosomal_S9"/>
    <property type="match status" value="1"/>
</dbReference>
<dbReference type="OMA" id="HHFLFYT"/>
<evidence type="ECO:0000313" key="7">
    <source>
        <dbReference type="Proteomes" id="UP000005408"/>
    </source>
</evidence>
<dbReference type="AlphaFoldDB" id="A0A8W8JAP3"/>
<keyword evidence="3" id="KW-0687">Ribonucleoprotein</keyword>
<comment type="similarity">
    <text evidence="1">Belongs to the universal ribosomal protein uS9 family.</text>
</comment>
<dbReference type="PANTHER" id="PTHR21569:SF1">
    <property type="entry name" value="SMALL RIBOSOMAL SUBUNIT PROTEIN US9M"/>
    <property type="match status" value="1"/>
</dbReference>
<evidence type="ECO:0008006" key="8">
    <source>
        <dbReference type="Google" id="ProtNLM"/>
    </source>
</evidence>
<dbReference type="InterPro" id="IPR014721">
    <property type="entry name" value="Ribsml_uS5_D2-typ_fold_subgr"/>
</dbReference>
<name>A0A8W8JAP3_MAGGI</name>
<organism evidence="6 7">
    <name type="scientific">Magallana gigas</name>
    <name type="common">Pacific oyster</name>
    <name type="synonym">Crassostrea gigas</name>
    <dbReference type="NCBI Taxonomy" id="29159"/>
    <lineage>
        <taxon>Eukaryota</taxon>
        <taxon>Metazoa</taxon>
        <taxon>Spiralia</taxon>
        <taxon>Lophotrochozoa</taxon>
        <taxon>Mollusca</taxon>
        <taxon>Bivalvia</taxon>
        <taxon>Autobranchia</taxon>
        <taxon>Pteriomorphia</taxon>
        <taxon>Ostreida</taxon>
        <taxon>Ostreoidea</taxon>
        <taxon>Ostreidae</taxon>
        <taxon>Magallana</taxon>
    </lineage>
</organism>
<dbReference type="Proteomes" id="UP000005408">
    <property type="component" value="Unassembled WGS sequence"/>
</dbReference>